<comment type="caution">
    <text evidence="1">The sequence shown here is derived from an EMBL/GenBank/DDBJ whole genome shotgun (WGS) entry which is preliminary data.</text>
</comment>
<sequence>MDAEGVLQPQCAHGGRLSWRRKLEAGAASSGFRRLLLRRPDVVFRPGETSTGRPARVEAPKSGPGPFTYLIYKDVNRHVDLKS</sequence>
<protein>
    <submittedName>
        <fullName evidence="1">Uncharacterized protein</fullName>
    </submittedName>
</protein>
<evidence type="ECO:0000313" key="1">
    <source>
        <dbReference type="EMBL" id="GHH68322.1"/>
    </source>
</evidence>
<reference evidence="1" key="2">
    <citation type="submission" date="2020-09" db="EMBL/GenBank/DDBJ databases">
        <authorList>
            <person name="Sun Q."/>
            <person name="Zhou Y."/>
        </authorList>
    </citation>
    <scope>NUCLEOTIDE SEQUENCE</scope>
    <source>
        <strain evidence="1">CGMCC 4.7398</strain>
    </source>
</reference>
<proteinExistence type="predicted"/>
<dbReference type="AlphaFoldDB" id="A0A919KQG3"/>
<organism evidence="1 2">
    <name type="scientific">Promicromonospora soli</name>
    <dbReference type="NCBI Taxonomy" id="2035533"/>
    <lineage>
        <taxon>Bacteria</taxon>
        <taxon>Bacillati</taxon>
        <taxon>Actinomycetota</taxon>
        <taxon>Actinomycetes</taxon>
        <taxon>Micrococcales</taxon>
        <taxon>Promicromonosporaceae</taxon>
        <taxon>Promicromonospora</taxon>
    </lineage>
</organism>
<accession>A0A919KQG3</accession>
<name>A0A919KQG3_9MICO</name>
<gene>
    <name evidence="1" type="ORF">GCM10017772_11670</name>
</gene>
<dbReference type="Proteomes" id="UP000627369">
    <property type="component" value="Unassembled WGS sequence"/>
</dbReference>
<evidence type="ECO:0000313" key="2">
    <source>
        <dbReference type="Proteomes" id="UP000627369"/>
    </source>
</evidence>
<reference evidence="1" key="1">
    <citation type="journal article" date="2014" name="Int. J. Syst. Evol. Microbiol.">
        <title>Complete genome sequence of Corynebacterium casei LMG S-19264T (=DSM 44701T), isolated from a smear-ripened cheese.</title>
        <authorList>
            <consortium name="US DOE Joint Genome Institute (JGI-PGF)"/>
            <person name="Walter F."/>
            <person name="Albersmeier A."/>
            <person name="Kalinowski J."/>
            <person name="Ruckert C."/>
        </authorList>
    </citation>
    <scope>NUCLEOTIDE SEQUENCE</scope>
    <source>
        <strain evidence="1">CGMCC 4.7398</strain>
    </source>
</reference>
<dbReference type="EMBL" id="BNAS01000001">
    <property type="protein sequence ID" value="GHH68322.1"/>
    <property type="molecule type" value="Genomic_DNA"/>
</dbReference>
<keyword evidence="2" id="KW-1185">Reference proteome</keyword>